<protein>
    <submittedName>
        <fullName evidence="2">Uncharacterized protein</fullName>
    </submittedName>
</protein>
<proteinExistence type="predicted"/>
<reference evidence="2 3" key="1">
    <citation type="journal article" date="2017" name="Antonie Van Leeuwenhoek">
        <title>Phylogenomic resolution of the bacterial genus Pantoea and its relationship with Erwinia and Tatumella.</title>
        <authorList>
            <person name="Palmer M."/>
            <person name="Steenkamp E.T."/>
            <person name="Coetzee M.P."/>
            <person name="Chan W.Y."/>
            <person name="van Zyl E."/>
            <person name="De Maayer P."/>
            <person name="Coutinho T.A."/>
            <person name="Blom J."/>
            <person name="Smits T.H."/>
            <person name="Duffy B."/>
            <person name="Venter S.N."/>
        </authorList>
    </citation>
    <scope>NUCLEOTIDE SEQUENCE [LARGE SCALE GENOMIC DNA]</scope>
    <source>
        <strain evidence="2 3">LMG 24534</strain>
    </source>
</reference>
<name>A0A1X1C095_9GAMM</name>
<comment type="caution">
    <text evidence="2">The sequence shown here is derived from an EMBL/GenBank/DDBJ whole genome shotgun (WGS) entry which is preliminary data.</text>
</comment>
<dbReference type="AlphaFoldDB" id="A0A1X1C095"/>
<feature type="transmembrane region" description="Helical" evidence="1">
    <location>
        <begin position="58"/>
        <end position="78"/>
    </location>
</feature>
<keyword evidence="3" id="KW-1185">Reference proteome</keyword>
<evidence type="ECO:0000256" key="1">
    <source>
        <dbReference type="SAM" id="Phobius"/>
    </source>
</evidence>
<keyword evidence="1" id="KW-1133">Transmembrane helix</keyword>
<evidence type="ECO:0000313" key="3">
    <source>
        <dbReference type="Proteomes" id="UP000193933"/>
    </source>
</evidence>
<evidence type="ECO:0000313" key="2">
    <source>
        <dbReference type="EMBL" id="ORM54853.1"/>
    </source>
</evidence>
<keyword evidence="1" id="KW-0472">Membrane</keyword>
<sequence length="80" mass="9239">MSLKVTPAILTPFLHLSGSNDRLWEEDESCFDKEISNFCVKLPKFFAEKQVSDYRMMFIINLPAFMGYADSLIAFFFATL</sequence>
<dbReference type="Proteomes" id="UP000193933">
    <property type="component" value="Unassembled WGS sequence"/>
</dbReference>
<accession>A0A1X1C095</accession>
<dbReference type="EMBL" id="MLFN01000006">
    <property type="protein sequence ID" value="ORM54853.1"/>
    <property type="molecule type" value="Genomic_DNA"/>
</dbReference>
<gene>
    <name evidence="2" type="ORF">HA41_04115</name>
</gene>
<organism evidence="2 3">
    <name type="scientific">Pantoea conspicua</name>
    <dbReference type="NCBI Taxonomy" id="472705"/>
    <lineage>
        <taxon>Bacteria</taxon>
        <taxon>Pseudomonadati</taxon>
        <taxon>Pseudomonadota</taxon>
        <taxon>Gammaproteobacteria</taxon>
        <taxon>Enterobacterales</taxon>
        <taxon>Erwiniaceae</taxon>
        <taxon>Pantoea</taxon>
    </lineage>
</organism>
<keyword evidence="1" id="KW-0812">Transmembrane</keyword>